<organism evidence="1">
    <name type="scientific">Peptoniphilus harei</name>
    <dbReference type="NCBI Taxonomy" id="54005"/>
    <lineage>
        <taxon>Bacteria</taxon>
        <taxon>Bacillati</taxon>
        <taxon>Bacillota</taxon>
        <taxon>Tissierellia</taxon>
        <taxon>Tissierellales</taxon>
        <taxon>Peptoniphilaceae</taxon>
        <taxon>Peptoniphilus</taxon>
    </lineage>
</organism>
<proteinExistence type="predicted"/>
<evidence type="ECO:0000313" key="1">
    <source>
        <dbReference type="EMBL" id="KXA31632.1"/>
    </source>
</evidence>
<dbReference type="Gene3D" id="2.40.50.230">
    <property type="entry name" value="Gp5 N-terminal domain"/>
    <property type="match status" value="1"/>
</dbReference>
<dbReference type="PATRIC" id="fig|54005.3.peg.159"/>
<evidence type="ECO:0008006" key="3">
    <source>
        <dbReference type="Google" id="ProtNLM"/>
    </source>
</evidence>
<dbReference type="InterPro" id="IPR037026">
    <property type="entry name" value="Vgr_OB-fold_dom_sf"/>
</dbReference>
<dbReference type="AlphaFoldDB" id="A0A133PS39"/>
<dbReference type="Proteomes" id="UP000070174">
    <property type="component" value="Unassembled WGS sequence"/>
</dbReference>
<evidence type="ECO:0000313" key="2">
    <source>
        <dbReference type="Proteomes" id="UP000070174"/>
    </source>
</evidence>
<accession>A0A133PS39</accession>
<dbReference type="RefSeq" id="WP_060799505.1">
    <property type="nucleotide sequence ID" value="NZ_KQ957086.1"/>
</dbReference>
<sequence length="162" mass="18382">MENANKFLKDYANGISKGMNVAKLGRVVKFYPDTMRIDVMPLPSEDNAMIINVPVATVRTKDFLLYYPFKPNDNVVLLFVDNDTDNILLGEDSIETERDHDVSDCICLGGFTLLTEKLKVDDKDAFIMQNMDNTAKIILKKNGDIDIKCKKFKVLAERIDLN</sequence>
<protein>
    <recommendedName>
        <fullName evidence="3">Phage protein Gp138 N-terminal domain-containing protein</fullName>
    </recommendedName>
</protein>
<name>A0A133PS39_9FIRM</name>
<comment type="caution">
    <text evidence="1">The sequence shown here is derived from an EMBL/GenBank/DDBJ whole genome shotgun (WGS) entry which is preliminary data.</text>
</comment>
<reference evidence="1 2" key="1">
    <citation type="submission" date="2016-01" db="EMBL/GenBank/DDBJ databases">
        <authorList>
            <person name="Oliw E.H."/>
        </authorList>
    </citation>
    <scope>NUCLEOTIDE SEQUENCE [LARGE SCALE GENOMIC DNA]</scope>
    <source>
        <strain evidence="1 2">CMW7756A</strain>
    </source>
</reference>
<gene>
    <name evidence="1" type="ORF">HMPREF3229_00160</name>
</gene>
<dbReference type="EMBL" id="LRQE01000004">
    <property type="protein sequence ID" value="KXA31632.1"/>
    <property type="molecule type" value="Genomic_DNA"/>
</dbReference>